<keyword evidence="4" id="KW-1185">Reference proteome</keyword>
<dbReference type="PANTHER" id="PTHR12835:SF5">
    <property type="entry name" value="BIOTIN--PROTEIN LIGASE"/>
    <property type="match status" value="1"/>
</dbReference>
<dbReference type="RefSeq" id="WP_301637695.1">
    <property type="nucleotide sequence ID" value="NZ_JADYTN010000006.1"/>
</dbReference>
<dbReference type="CDD" id="cd16442">
    <property type="entry name" value="BPL"/>
    <property type="match status" value="1"/>
</dbReference>
<dbReference type="Pfam" id="PF03099">
    <property type="entry name" value="BPL_LplA_LipB"/>
    <property type="match status" value="1"/>
</dbReference>
<evidence type="ECO:0000259" key="2">
    <source>
        <dbReference type="PROSITE" id="PS51733"/>
    </source>
</evidence>
<dbReference type="InterPro" id="IPR045864">
    <property type="entry name" value="aa-tRNA-synth_II/BPL/LPL"/>
</dbReference>
<dbReference type="Gene3D" id="3.30.930.10">
    <property type="entry name" value="Bira Bifunctional Protein, Domain 2"/>
    <property type="match status" value="1"/>
</dbReference>
<evidence type="ECO:0000313" key="4">
    <source>
        <dbReference type="Proteomes" id="UP001200470"/>
    </source>
</evidence>
<reference evidence="3 4" key="1">
    <citation type="submission" date="2020-12" db="EMBL/GenBank/DDBJ databases">
        <title>Whole genome sequences of gut porcine anaerobes.</title>
        <authorList>
            <person name="Kubasova T."/>
            <person name="Jahodarova E."/>
            <person name="Rychlik I."/>
        </authorList>
    </citation>
    <scope>NUCLEOTIDE SEQUENCE [LARGE SCALE GENOMIC DNA]</scope>
    <source>
        <strain evidence="3 4">An925</strain>
    </source>
</reference>
<dbReference type="Proteomes" id="UP001200470">
    <property type="component" value="Unassembled WGS sequence"/>
</dbReference>
<protein>
    <submittedName>
        <fullName evidence="3">Biotin--[acetyl-CoA-carboxylase] ligase</fullName>
        <ecNumber evidence="3">6.3.4.15</ecNumber>
    </submittedName>
</protein>
<evidence type="ECO:0000313" key="3">
    <source>
        <dbReference type="EMBL" id="MCF2563292.1"/>
    </source>
</evidence>
<dbReference type="InterPro" id="IPR004408">
    <property type="entry name" value="Biotin_CoA_COase_ligase"/>
</dbReference>
<gene>
    <name evidence="3" type="ORF">I6E12_04090</name>
</gene>
<name>A0ABS9CEU7_9BACT</name>
<feature type="domain" description="BPL/LPL catalytic" evidence="2">
    <location>
        <begin position="1"/>
        <end position="175"/>
    </location>
</feature>
<evidence type="ECO:0000256" key="1">
    <source>
        <dbReference type="ARBA" id="ARBA00022598"/>
    </source>
</evidence>
<dbReference type="SUPFAM" id="SSF55681">
    <property type="entry name" value="Class II aaRS and biotin synthetases"/>
    <property type="match status" value="1"/>
</dbReference>
<dbReference type="PROSITE" id="PS51733">
    <property type="entry name" value="BPL_LPL_CATALYTIC"/>
    <property type="match status" value="1"/>
</dbReference>
<dbReference type="NCBIfam" id="TIGR00121">
    <property type="entry name" value="birA_ligase"/>
    <property type="match status" value="1"/>
</dbReference>
<sequence length="233" mass="26977">MKEKIVYIEETDSTNRWLREHGGDEDCVVWANYQTDGHGQGSNHWESERGKNLTFSVLMHPTHVPANRQFHISMAVSLAVTDALGQYIGDLSVKWPNDIYWRNAKICGMLIENRLKGMQICDSIAGIGINVNQREFQSDAPNPISLWQITGQETNRQALLEDIICRIESYMLQDVRERYMQTLYRRKGFHPYCDAQGAFMARIEDVEEDGHLVLMTEDGERRRYAFKEVSFVI</sequence>
<dbReference type="EC" id="6.3.4.15" evidence="3"/>
<proteinExistence type="predicted"/>
<keyword evidence="1 3" id="KW-0436">Ligase</keyword>
<dbReference type="InterPro" id="IPR004143">
    <property type="entry name" value="BPL_LPL_catalytic"/>
</dbReference>
<dbReference type="EMBL" id="JADYTN010000006">
    <property type="protein sequence ID" value="MCF2563292.1"/>
    <property type="molecule type" value="Genomic_DNA"/>
</dbReference>
<comment type="caution">
    <text evidence="3">The sequence shown here is derived from an EMBL/GenBank/DDBJ whole genome shotgun (WGS) entry which is preliminary data.</text>
</comment>
<dbReference type="GO" id="GO:0004077">
    <property type="term" value="F:biotin--[biotin carboxyl-carrier protein] ligase activity"/>
    <property type="evidence" value="ECO:0007669"/>
    <property type="project" value="UniProtKB-EC"/>
</dbReference>
<dbReference type="PANTHER" id="PTHR12835">
    <property type="entry name" value="BIOTIN PROTEIN LIGASE"/>
    <property type="match status" value="1"/>
</dbReference>
<accession>A0ABS9CEU7</accession>
<organism evidence="3 4">
    <name type="scientific">Xylanibacter brevis</name>
    <dbReference type="NCBI Taxonomy" id="83231"/>
    <lineage>
        <taxon>Bacteria</taxon>
        <taxon>Pseudomonadati</taxon>
        <taxon>Bacteroidota</taxon>
        <taxon>Bacteroidia</taxon>
        <taxon>Bacteroidales</taxon>
        <taxon>Prevotellaceae</taxon>
        <taxon>Xylanibacter</taxon>
    </lineage>
</organism>